<dbReference type="CDD" id="cd18793">
    <property type="entry name" value="SF2_C_SNF"/>
    <property type="match status" value="1"/>
</dbReference>
<dbReference type="SMART" id="SM00490">
    <property type="entry name" value="HELICc"/>
    <property type="match status" value="1"/>
</dbReference>
<feature type="non-terminal residue" evidence="4">
    <location>
        <position position="1"/>
    </location>
</feature>
<reference evidence="4 5" key="1">
    <citation type="journal article" date="2024" name="BMC Biol.">
        <title>Comparative genomics of Ascetosporea gives new insight into the evolutionary basis for animal parasitism in Rhizaria.</title>
        <authorList>
            <person name="Hiltunen Thoren M."/>
            <person name="Onut-Brannstrom I."/>
            <person name="Alfjorden A."/>
            <person name="Peckova H."/>
            <person name="Swords F."/>
            <person name="Hooper C."/>
            <person name="Holzer A.S."/>
            <person name="Bass D."/>
            <person name="Burki F."/>
        </authorList>
    </citation>
    <scope>NUCLEOTIDE SEQUENCE [LARGE SCALE GENOMIC DNA]</scope>
    <source>
        <strain evidence="4">20-A016</strain>
    </source>
</reference>
<keyword evidence="5" id="KW-1185">Reference proteome</keyword>
<dbReference type="Proteomes" id="UP001439008">
    <property type="component" value="Unassembled WGS sequence"/>
</dbReference>
<dbReference type="PANTHER" id="PTHR45629:SF7">
    <property type="entry name" value="DNA EXCISION REPAIR PROTEIN ERCC-6-RELATED"/>
    <property type="match status" value="1"/>
</dbReference>
<evidence type="ECO:0000256" key="1">
    <source>
        <dbReference type="ARBA" id="ARBA00022801"/>
    </source>
</evidence>
<dbReference type="EMBL" id="JBDODL010001745">
    <property type="protein sequence ID" value="MES1921769.1"/>
    <property type="molecule type" value="Genomic_DNA"/>
</dbReference>
<feature type="region of interest" description="Disordered" evidence="2">
    <location>
        <begin position="279"/>
        <end position="350"/>
    </location>
</feature>
<dbReference type="Pfam" id="PF00271">
    <property type="entry name" value="Helicase_C"/>
    <property type="match status" value="1"/>
</dbReference>
<dbReference type="Pfam" id="PF00176">
    <property type="entry name" value="SNF2-rel_dom"/>
    <property type="match status" value="1"/>
</dbReference>
<accession>A0ABV2AQ34</accession>
<dbReference type="InterPro" id="IPR000330">
    <property type="entry name" value="SNF2_N"/>
</dbReference>
<feature type="domain" description="Helicase C-terminal" evidence="3">
    <location>
        <begin position="103"/>
        <end position="257"/>
    </location>
</feature>
<comment type="caution">
    <text evidence="4">The sequence shown here is derived from an EMBL/GenBank/DDBJ whole genome shotgun (WGS) entry which is preliminary data.</text>
</comment>
<feature type="non-terminal residue" evidence="4">
    <location>
        <position position="350"/>
    </location>
</feature>
<sequence>NAFELAVHLKELINPYILRRHKNEVKRQFKLKNKKEKVLLCELTKYQKQNYIFVLKEFPIFRMKRRRGLMYKAIDKLRKICNHVDLYLHDNSVSKNSKSCKLNIMNKIISIWKEENHRVLIFSQTIQMLNIIEEELKTFSYFRLDGSTPICARQKMINRFNEDESIFCFLLTTRTGGLGLNLIGADRVLLFDPDWNPSIDNQAVERSFRIGQKKEVVVYRLITKGTIEEKVYHRQIYKQLLSNRILEDARQNGKQLFSKHNLANLFDFCDDDEDLNNHKLPNFLDNNKNGDKNLSKNEKNYDKNGDKNLSKNEKNYDKNGDKNLSKNEKNYDKNGDKNLSKNEKNYDKNG</sequence>
<dbReference type="InterPro" id="IPR049730">
    <property type="entry name" value="SNF2/RAD54-like_C"/>
</dbReference>
<evidence type="ECO:0000313" key="5">
    <source>
        <dbReference type="Proteomes" id="UP001439008"/>
    </source>
</evidence>
<dbReference type="SUPFAM" id="SSF52540">
    <property type="entry name" value="P-loop containing nucleoside triphosphate hydrolases"/>
    <property type="match status" value="1"/>
</dbReference>
<proteinExistence type="predicted"/>
<protein>
    <submittedName>
        <fullName evidence="4">DNA excision repair protein ERCC-6</fullName>
    </submittedName>
</protein>
<dbReference type="InterPro" id="IPR027417">
    <property type="entry name" value="P-loop_NTPase"/>
</dbReference>
<dbReference type="InterPro" id="IPR001650">
    <property type="entry name" value="Helicase_C-like"/>
</dbReference>
<keyword evidence="1" id="KW-0378">Hydrolase</keyword>
<name>A0ABV2AQ34_9EUKA</name>
<dbReference type="PROSITE" id="PS51194">
    <property type="entry name" value="HELICASE_CTER"/>
    <property type="match status" value="1"/>
</dbReference>
<evidence type="ECO:0000259" key="3">
    <source>
        <dbReference type="PROSITE" id="PS51194"/>
    </source>
</evidence>
<feature type="compositionally biased region" description="Basic and acidic residues" evidence="2">
    <location>
        <begin position="288"/>
        <end position="350"/>
    </location>
</feature>
<organism evidence="4 5">
    <name type="scientific">Bonamia ostreae</name>
    <dbReference type="NCBI Taxonomy" id="126728"/>
    <lineage>
        <taxon>Eukaryota</taxon>
        <taxon>Sar</taxon>
        <taxon>Rhizaria</taxon>
        <taxon>Endomyxa</taxon>
        <taxon>Ascetosporea</taxon>
        <taxon>Haplosporida</taxon>
        <taxon>Bonamia</taxon>
    </lineage>
</organism>
<gene>
    <name evidence="4" type="primary">ERCC6_1</name>
    <name evidence="4" type="ORF">MHBO_003300</name>
</gene>
<dbReference type="InterPro" id="IPR050496">
    <property type="entry name" value="SNF2_RAD54_helicase_repair"/>
</dbReference>
<evidence type="ECO:0000313" key="4">
    <source>
        <dbReference type="EMBL" id="MES1921769.1"/>
    </source>
</evidence>
<dbReference type="PANTHER" id="PTHR45629">
    <property type="entry name" value="SNF2/RAD54 FAMILY MEMBER"/>
    <property type="match status" value="1"/>
</dbReference>
<dbReference type="Gene3D" id="3.40.50.300">
    <property type="entry name" value="P-loop containing nucleotide triphosphate hydrolases"/>
    <property type="match status" value="1"/>
</dbReference>
<evidence type="ECO:0000256" key="2">
    <source>
        <dbReference type="SAM" id="MobiDB-lite"/>
    </source>
</evidence>